<feature type="transmembrane region" description="Helical" evidence="1">
    <location>
        <begin position="6"/>
        <end position="25"/>
    </location>
</feature>
<keyword evidence="1" id="KW-0812">Transmembrane</keyword>
<protein>
    <submittedName>
        <fullName evidence="2">Uncharacterized protein</fullName>
    </submittedName>
</protein>
<dbReference type="EMBL" id="LAZR01028399">
    <property type="protein sequence ID" value="KKL62726.1"/>
    <property type="molecule type" value="Genomic_DNA"/>
</dbReference>
<reference evidence="2" key="1">
    <citation type="journal article" date="2015" name="Nature">
        <title>Complex archaea that bridge the gap between prokaryotes and eukaryotes.</title>
        <authorList>
            <person name="Spang A."/>
            <person name="Saw J.H."/>
            <person name="Jorgensen S.L."/>
            <person name="Zaremba-Niedzwiedzka K."/>
            <person name="Martijn J."/>
            <person name="Lind A.E."/>
            <person name="van Eijk R."/>
            <person name="Schleper C."/>
            <person name="Guy L."/>
            <person name="Ettema T.J."/>
        </authorList>
    </citation>
    <scope>NUCLEOTIDE SEQUENCE</scope>
</reference>
<evidence type="ECO:0000256" key="1">
    <source>
        <dbReference type="SAM" id="Phobius"/>
    </source>
</evidence>
<sequence>MLYDFLVGWIVMHFLVGIILVFGIFHYRSHKPPYQVSWKEALKDIREEFPWGWVETELTLSGIGFIMGAVMGIGSKAIGSFLEQ</sequence>
<dbReference type="AlphaFoldDB" id="A0A0F9E902"/>
<gene>
    <name evidence="2" type="ORF">LCGC14_2182330</name>
</gene>
<name>A0A0F9E902_9ZZZZ</name>
<accession>A0A0F9E902</accession>
<keyword evidence="1" id="KW-0472">Membrane</keyword>
<keyword evidence="1" id="KW-1133">Transmembrane helix</keyword>
<evidence type="ECO:0000313" key="2">
    <source>
        <dbReference type="EMBL" id="KKL62726.1"/>
    </source>
</evidence>
<organism evidence="2">
    <name type="scientific">marine sediment metagenome</name>
    <dbReference type="NCBI Taxonomy" id="412755"/>
    <lineage>
        <taxon>unclassified sequences</taxon>
        <taxon>metagenomes</taxon>
        <taxon>ecological metagenomes</taxon>
    </lineage>
</organism>
<comment type="caution">
    <text evidence="2">The sequence shown here is derived from an EMBL/GenBank/DDBJ whole genome shotgun (WGS) entry which is preliminary data.</text>
</comment>
<proteinExistence type="predicted"/>